<evidence type="ECO:0000256" key="1">
    <source>
        <dbReference type="SAM" id="Phobius"/>
    </source>
</evidence>
<keyword evidence="3" id="KW-1185">Reference proteome</keyword>
<proteinExistence type="predicted"/>
<keyword evidence="1" id="KW-0472">Membrane</keyword>
<reference evidence="2" key="1">
    <citation type="journal article" date="2020" name="New Phytol.">
        <title>Comparative genomics reveals dynamic genome evolution in host specialist ectomycorrhizal fungi.</title>
        <authorList>
            <person name="Lofgren L.A."/>
            <person name="Nguyen N.H."/>
            <person name="Vilgalys R."/>
            <person name="Ruytinx J."/>
            <person name="Liao H.L."/>
            <person name="Branco S."/>
            <person name="Kuo A."/>
            <person name="LaButti K."/>
            <person name="Lipzen A."/>
            <person name="Andreopoulos W."/>
            <person name="Pangilinan J."/>
            <person name="Riley R."/>
            <person name="Hundley H."/>
            <person name="Na H."/>
            <person name="Barry K."/>
            <person name="Grigoriev I.V."/>
            <person name="Stajich J.E."/>
            <person name="Kennedy P.G."/>
        </authorList>
    </citation>
    <scope>NUCLEOTIDE SEQUENCE</scope>
    <source>
        <strain evidence="2">S12</strain>
    </source>
</reference>
<accession>A0A9P7AC77</accession>
<evidence type="ECO:0000313" key="2">
    <source>
        <dbReference type="EMBL" id="KAG1785381.1"/>
    </source>
</evidence>
<organism evidence="2 3">
    <name type="scientific">Suillus plorans</name>
    <dbReference type="NCBI Taxonomy" id="116603"/>
    <lineage>
        <taxon>Eukaryota</taxon>
        <taxon>Fungi</taxon>
        <taxon>Dikarya</taxon>
        <taxon>Basidiomycota</taxon>
        <taxon>Agaricomycotina</taxon>
        <taxon>Agaricomycetes</taxon>
        <taxon>Agaricomycetidae</taxon>
        <taxon>Boletales</taxon>
        <taxon>Suillineae</taxon>
        <taxon>Suillaceae</taxon>
        <taxon>Suillus</taxon>
    </lineage>
</organism>
<dbReference type="EMBL" id="JABBWE010000112">
    <property type="protein sequence ID" value="KAG1785381.1"/>
    <property type="molecule type" value="Genomic_DNA"/>
</dbReference>
<dbReference type="OrthoDB" id="5987198at2759"/>
<dbReference type="GeneID" id="64597222"/>
<dbReference type="RefSeq" id="XP_041152864.1">
    <property type="nucleotide sequence ID" value="XM_041303458.1"/>
</dbReference>
<gene>
    <name evidence="2" type="ORF">HD556DRAFT_138757</name>
</gene>
<keyword evidence="1" id="KW-1133">Transmembrane helix</keyword>
<sequence length="78" mass="9145">MDATRVSAGLYVSLMIMNKLRHPHEVEMGQYFTSEPLASHPKNHRVPFLECRRHRTKKLIVMLLLFFSLSCHSTHLVR</sequence>
<evidence type="ECO:0000313" key="3">
    <source>
        <dbReference type="Proteomes" id="UP000719766"/>
    </source>
</evidence>
<dbReference type="Proteomes" id="UP000719766">
    <property type="component" value="Unassembled WGS sequence"/>
</dbReference>
<comment type="caution">
    <text evidence="2">The sequence shown here is derived from an EMBL/GenBank/DDBJ whole genome shotgun (WGS) entry which is preliminary data.</text>
</comment>
<keyword evidence="1" id="KW-0812">Transmembrane</keyword>
<protein>
    <submittedName>
        <fullName evidence="2">Uncharacterized protein</fullName>
    </submittedName>
</protein>
<dbReference type="AlphaFoldDB" id="A0A9P7AC77"/>
<feature type="transmembrane region" description="Helical" evidence="1">
    <location>
        <begin position="59"/>
        <end position="77"/>
    </location>
</feature>
<name>A0A9P7AC77_9AGAM</name>